<comment type="catalytic activity">
    <reaction evidence="7">
        <text>a peptidoglycan chain = a peptidoglycan chain with N-acetyl-1,6-anhydromuramyl-[peptide] at the reducing end + a peptidoglycan chain with N-acetylglucosamine at the non-reducing end.</text>
        <dbReference type="EC" id="4.2.2.29"/>
    </reaction>
</comment>
<feature type="compositionally biased region" description="Basic residues" evidence="8">
    <location>
        <begin position="17"/>
        <end position="28"/>
    </location>
</feature>
<dbReference type="PANTHER" id="PTHR30518">
    <property type="entry name" value="ENDOLYTIC MUREIN TRANSGLYCOSYLASE"/>
    <property type="match status" value="1"/>
</dbReference>
<comment type="function">
    <text evidence="7">Functions as a peptidoglycan terminase that cleaves nascent peptidoglycan strands endolytically to terminate their elongation.</text>
</comment>
<protein>
    <recommendedName>
        <fullName evidence="7">Endolytic murein transglycosylase</fullName>
        <ecNumber evidence="7">4.2.2.29</ecNumber>
    </recommendedName>
    <alternativeName>
        <fullName evidence="7">Peptidoglycan lytic transglycosylase</fullName>
    </alternativeName>
    <alternativeName>
        <fullName evidence="7">Peptidoglycan polymerization terminase</fullName>
    </alternativeName>
</protein>
<keyword evidence="1 7" id="KW-1003">Cell membrane</keyword>
<keyword evidence="6 7" id="KW-0961">Cell wall biogenesis/degradation</keyword>
<keyword evidence="2 7" id="KW-0812">Transmembrane</keyword>
<evidence type="ECO:0000256" key="3">
    <source>
        <dbReference type="ARBA" id="ARBA00022989"/>
    </source>
</evidence>
<dbReference type="GO" id="GO:0009252">
    <property type="term" value="P:peptidoglycan biosynthetic process"/>
    <property type="evidence" value="ECO:0007669"/>
    <property type="project" value="UniProtKB-UniRule"/>
</dbReference>
<reference evidence="9 10" key="1">
    <citation type="submission" date="2016-06" db="EMBL/GenBank/DDBJ databases">
        <authorList>
            <person name="Kjaerup R.B."/>
            <person name="Dalgaard T.S."/>
            <person name="Juul-Madsen H.R."/>
        </authorList>
    </citation>
    <scope>NUCLEOTIDE SEQUENCE [LARGE SCALE GENOMIC DNA]</scope>
    <source>
        <strain evidence="9 10">DSM 43818</strain>
    </source>
</reference>
<dbReference type="NCBIfam" id="TIGR00247">
    <property type="entry name" value="endolytic transglycosylase MltG"/>
    <property type="match status" value="1"/>
</dbReference>
<keyword evidence="3 7" id="KW-1133">Transmembrane helix</keyword>
<dbReference type="GO" id="GO:0005886">
    <property type="term" value="C:plasma membrane"/>
    <property type="evidence" value="ECO:0007669"/>
    <property type="project" value="UniProtKB-SubCell"/>
</dbReference>
<evidence type="ECO:0000256" key="2">
    <source>
        <dbReference type="ARBA" id="ARBA00022692"/>
    </source>
</evidence>
<comment type="subcellular location">
    <subcellularLocation>
        <location evidence="7">Cell membrane</location>
        <topology evidence="7">Single-pass membrane protein</topology>
    </subcellularLocation>
</comment>
<dbReference type="Gene3D" id="3.30.160.60">
    <property type="entry name" value="Classic Zinc Finger"/>
    <property type="match status" value="1"/>
</dbReference>
<dbReference type="STRING" id="145857.GA0070616_4781"/>
<accession>A0A1C6SW01</accession>
<name>A0A1C6SW01_9ACTN</name>
<feature type="site" description="Important for catalytic activity" evidence="7">
    <location>
        <position position="270"/>
    </location>
</feature>
<dbReference type="Pfam" id="PF02618">
    <property type="entry name" value="YceG"/>
    <property type="match status" value="1"/>
</dbReference>
<dbReference type="EMBL" id="FMHT01000003">
    <property type="protein sequence ID" value="SCL33710.1"/>
    <property type="molecule type" value="Genomic_DNA"/>
</dbReference>
<proteinExistence type="inferred from homology"/>
<evidence type="ECO:0000256" key="8">
    <source>
        <dbReference type="SAM" id="MobiDB-lite"/>
    </source>
</evidence>
<dbReference type="PANTHER" id="PTHR30518:SF2">
    <property type="entry name" value="ENDOLYTIC MUREIN TRANSGLYCOSYLASE"/>
    <property type="match status" value="1"/>
</dbReference>
<dbReference type="Proteomes" id="UP000199699">
    <property type="component" value="Unassembled WGS sequence"/>
</dbReference>
<feature type="region of interest" description="Disordered" evidence="8">
    <location>
        <begin position="314"/>
        <end position="348"/>
    </location>
</feature>
<sequence length="398" mass="43770">MMDDLDLGFDEQGRGDKGKHRRGLRKSSGRSGGRGKTALALVLAFLLLGGIGGGAYYGFDRIQNYLVTPDYDGTGTEEVTVEIKQGALLADMAVALHDAGVVKSTKAFIEAAEENSRSRNIQPGTYTLRLQMSGENALAAMLDPKNRVVNGVTIPEGRTAKQVYKLLSDHTEIPVEEFEAAAKDPLELGVPDWWFKREDGRKVDKSIEGFLYPDTYEIPPKADAEAILKLMVDNFLTVTGEMKFADVVQTERQGISPYEALIVASLAQAEAGNKKDLGKVARVAYNRVYKGNFPCGCLEMDVTVNYYLERTGQETKTSGQMTQSDLDNPKNPYNRKLRGMVPTPINNPGRDAMQGAMDPPQGDWLFFVAIDKEGNSAFAETYEQHLRNEAKAREAGII</sequence>
<dbReference type="RefSeq" id="WP_091087340.1">
    <property type="nucleotide sequence ID" value="NZ_FMHT01000003.1"/>
</dbReference>
<feature type="compositionally biased region" description="Polar residues" evidence="8">
    <location>
        <begin position="314"/>
        <end position="326"/>
    </location>
</feature>
<evidence type="ECO:0000313" key="9">
    <source>
        <dbReference type="EMBL" id="SCL33710.1"/>
    </source>
</evidence>
<evidence type="ECO:0000256" key="7">
    <source>
        <dbReference type="HAMAP-Rule" id="MF_02065"/>
    </source>
</evidence>
<feature type="transmembrane region" description="Helical" evidence="7">
    <location>
        <begin position="38"/>
        <end position="59"/>
    </location>
</feature>
<evidence type="ECO:0000256" key="5">
    <source>
        <dbReference type="ARBA" id="ARBA00023239"/>
    </source>
</evidence>
<feature type="region of interest" description="Disordered" evidence="8">
    <location>
        <begin position="1"/>
        <end position="34"/>
    </location>
</feature>
<evidence type="ECO:0000256" key="1">
    <source>
        <dbReference type="ARBA" id="ARBA00022475"/>
    </source>
</evidence>
<evidence type="ECO:0000256" key="4">
    <source>
        <dbReference type="ARBA" id="ARBA00023136"/>
    </source>
</evidence>
<dbReference type="InterPro" id="IPR003770">
    <property type="entry name" value="MLTG-like"/>
</dbReference>
<comment type="similarity">
    <text evidence="7">Belongs to the transglycosylase MltG family.</text>
</comment>
<keyword evidence="5 7" id="KW-0456">Lyase</keyword>
<evidence type="ECO:0000256" key="6">
    <source>
        <dbReference type="ARBA" id="ARBA00023316"/>
    </source>
</evidence>
<dbReference type="HAMAP" id="MF_02065">
    <property type="entry name" value="MltG"/>
    <property type="match status" value="1"/>
</dbReference>
<keyword evidence="10" id="KW-1185">Reference proteome</keyword>
<dbReference type="Gene3D" id="3.30.1490.480">
    <property type="entry name" value="Endolytic murein transglycosylase"/>
    <property type="match status" value="1"/>
</dbReference>
<evidence type="ECO:0000313" key="10">
    <source>
        <dbReference type="Proteomes" id="UP000199699"/>
    </source>
</evidence>
<gene>
    <name evidence="7" type="primary">mltG</name>
    <name evidence="9" type="ORF">GA0070616_4781</name>
</gene>
<dbReference type="GO" id="GO:0008932">
    <property type="term" value="F:lytic endotransglycosylase activity"/>
    <property type="evidence" value="ECO:0007669"/>
    <property type="project" value="UniProtKB-UniRule"/>
</dbReference>
<keyword evidence="4 7" id="KW-0472">Membrane</keyword>
<dbReference type="AlphaFoldDB" id="A0A1C6SW01"/>
<dbReference type="EC" id="4.2.2.29" evidence="7"/>
<organism evidence="9 10">
    <name type="scientific">Micromonospora nigra</name>
    <dbReference type="NCBI Taxonomy" id="145857"/>
    <lineage>
        <taxon>Bacteria</taxon>
        <taxon>Bacillati</taxon>
        <taxon>Actinomycetota</taxon>
        <taxon>Actinomycetes</taxon>
        <taxon>Micromonosporales</taxon>
        <taxon>Micromonosporaceae</taxon>
        <taxon>Micromonospora</taxon>
    </lineage>
</organism>
<dbReference type="OrthoDB" id="9814591at2"/>
<dbReference type="GO" id="GO:0071555">
    <property type="term" value="P:cell wall organization"/>
    <property type="evidence" value="ECO:0007669"/>
    <property type="project" value="UniProtKB-KW"/>
</dbReference>